<name>A0A9W9DQI8_9AGAR</name>
<reference evidence="3" key="1">
    <citation type="submission" date="2022-08" db="EMBL/GenBank/DDBJ databases">
        <title>A Global Phylogenomic Analysis of the Shiitake Genus Lentinula.</title>
        <authorList>
            <consortium name="DOE Joint Genome Institute"/>
            <person name="Sierra-Patev S."/>
            <person name="Min B."/>
            <person name="Naranjo-Ortiz M."/>
            <person name="Looney B."/>
            <person name="Konkel Z."/>
            <person name="Slot J.C."/>
            <person name="Sakamoto Y."/>
            <person name="Steenwyk J.L."/>
            <person name="Rokas A."/>
            <person name="Carro J."/>
            <person name="Camarero S."/>
            <person name="Ferreira P."/>
            <person name="Molpeceres G."/>
            <person name="Ruiz-Duenas F.J."/>
            <person name="Serrano A."/>
            <person name="Henrissat B."/>
            <person name="Drula E."/>
            <person name="Hughes K.W."/>
            <person name="Mata J.L."/>
            <person name="Ishikawa N.K."/>
            <person name="Vargas-Isla R."/>
            <person name="Ushijima S."/>
            <person name="Smith C.A."/>
            <person name="Ahrendt S."/>
            <person name="Andreopoulos W."/>
            <person name="He G."/>
            <person name="Labutti K."/>
            <person name="Lipzen A."/>
            <person name="Ng V."/>
            <person name="Riley R."/>
            <person name="Sandor L."/>
            <person name="Barry K."/>
            <person name="Martinez A.T."/>
            <person name="Xiao Y."/>
            <person name="Gibbons J.G."/>
            <person name="Terashima K."/>
            <person name="Grigoriev I.V."/>
            <person name="Hibbett D.S."/>
        </authorList>
    </citation>
    <scope>NUCLEOTIDE SEQUENCE</scope>
    <source>
        <strain evidence="3">JLM2183</strain>
    </source>
</reference>
<feature type="region of interest" description="Disordered" evidence="1">
    <location>
        <begin position="1"/>
        <end position="20"/>
    </location>
</feature>
<dbReference type="PROSITE" id="PS00028">
    <property type="entry name" value="ZINC_FINGER_C2H2_1"/>
    <property type="match status" value="1"/>
</dbReference>
<dbReference type="Proteomes" id="UP001150266">
    <property type="component" value="Unassembled WGS sequence"/>
</dbReference>
<proteinExistence type="predicted"/>
<dbReference type="AlphaFoldDB" id="A0A9W9DQI8"/>
<dbReference type="Gene3D" id="3.30.160.60">
    <property type="entry name" value="Classic Zinc Finger"/>
    <property type="match status" value="1"/>
</dbReference>
<evidence type="ECO:0000256" key="1">
    <source>
        <dbReference type="SAM" id="MobiDB-lite"/>
    </source>
</evidence>
<comment type="caution">
    <text evidence="3">The sequence shown here is derived from an EMBL/GenBank/DDBJ whole genome shotgun (WGS) entry which is preliminary data.</text>
</comment>
<evidence type="ECO:0000259" key="2">
    <source>
        <dbReference type="PROSITE" id="PS00028"/>
    </source>
</evidence>
<dbReference type="InterPro" id="IPR013087">
    <property type="entry name" value="Znf_C2H2_type"/>
</dbReference>
<sequence length="493" mass="55176">MFVDAPASSASTPVASETSAERIVVPSLDSRTIEEIMEELYAVAYGPGSSSSNAQVTEGFENSTLWSLNQQPPSWSSNQRMVGNPKVVFVVQMVHGREVLRPMIPIRKTEYFDMEAFEKVQNKNLVHDAWFSEILWSKSYDVELSFKSNSESGITHQDNGLNQYFNLETFVQAQRQKPSEPPGQTAERLAFLNSMQTLNRCTRTSSDNRWQEIVKNYSALPSAIFPDNVSPQAVTQELKGFHVCFLDPKGERHYTNIVLSDQYMLVPLSSQSVADHFVWDSYGTQVPNRFRHLFSKPCFVDPRETCPPSSPAIDSNPSAAKVSASNKRRVNRTRNPSKKLCTLKKHTAAVKSLPRFIGPATRGNPQSECSSASSASFDLDFSSPFKNSSSSSSSSTISLNLNCWNEYCTRIFTSLEHLEAHHNLCHQGQIKYICPFRDSCSHITARQAEMKRHVKSVQHLGGASLMCPNACGVKTFSRADALRRHLKGCLNRK</sequence>
<protein>
    <recommendedName>
        <fullName evidence="2">C2H2-type domain-containing protein</fullName>
    </recommendedName>
</protein>
<organism evidence="3 4">
    <name type="scientific">Lentinula aciculospora</name>
    <dbReference type="NCBI Taxonomy" id="153920"/>
    <lineage>
        <taxon>Eukaryota</taxon>
        <taxon>Fungi</taxon>
        <taxon>Dikarya</taxon>
        <taxon>Basidiomycota</taxon>
        <taxon>Agaricomycotina</taxon>
        <taxon>Agaricomycetes</taxon>
        <taxon>Agaricomycetidae</taxon>
        <taxon>Agaricales</taxon>
        <taxon>Marasmiineae</taxon>
        <taxon>Omphalotaceae</taxon>
        <taxon>Lentinula</taxon>
    </lineage>
</organism>
<feature type="domain" description="C2H2-type" evidence="2">
    <location>
        <begin position="403"/>
        <end position="426"/>
    </location>
</feature>
<accession>A0A9W9DQI8</accession>
<dbReference type="EMBL" id="JAOTPV010000007">
    <property type="protein sequence ID" value="KAJ4480146.1"/>
    <property type="molecule type" value="Genomic_DNA"/>
</dbReference>
<feature type="compositionally biased region" description="Basic residues" evidence="1">
    <location>
        <begin position="326"/>
        <end position="337"/>
    </location>
</feature>
<feature type="region of interest" description="Disordered" evidence="1">
    <location>
        <begin position="306"/>
        <end position="337"/>
    </location>
</feature>
<gene>
    <name evidence="3" type="ORF">J3R30DRAFT_3403702</name>
</gene>
<keyword evidence="4" id="KW-1185">Reference proteome</keyword>
<evidence type="ECO:0000313" key="4">
    <source>
        <dbReference type="Proteomes" id="UP001150266"/>
    </source>
</evidence>
<feature type="compositionally biased region" description="Low complexity" evidence="1">
    <location>
        <begin position="1"/>
        <end position="18"/>
    </location>
</feature>
<evidence type="ECO:0000313" key="3">
    <source>
        <dbReference type="EMBL" id="KAJ4480146.1"/>
    </source>
</evidence>
<dbReference type="OrthoDB" id="3039341at2759"/>